<comment type="subcellular location">
    <subcellularLocation>
        <location evidence="1">Cell membrane</location>
        <topology evidence="1">Multi-pass membrane protein</topology>
    </subcellularLocation>
</comment>
<dbReference type="InterPro" id="IPR002549">
    <property type="entry name" value="AI-2E-like"/>
</dbReference>
<evidence type="ECO:0000256" key="4">
    <source>
        <dbReference type="ARBA" id="ARBA00022475"/>
    </source>
</evidence>
<name>A0A2T4UMK5_9ACTN</name>
<dbReference type="PANTHER" id="PTHR21716">
    <property type="entry name" value="TRANSMEMBRANE PROTEIN"/>
    <property type="match status" value="1"/>
</dbReference>
<evidence type="ECO:0000256" key="1">
    <source>
        <dbReference type="ARBA" id="ARBA00004651"/>
    </source>
</evidence>
<dbReference type="Pfam" id="PF01594">
    <property type="entry name" value="AI-2E_transport"/>
    <property type="match status" value="1"/>
</dbReference>
<keyword evidence="7 9" id="KW-0472">Membrane</keyword>
<feature type="transmembrane region" description="Helical" evidence="9">
    <location>
        <begin position="90"/>
        <end position="112"/>
    </location>
</feature>
<feature type="transmembrane region" description="Helical" evidence="9">
    <location>
        <begin position="33"/>
        <end position="52"/>
    </location>
</feature>
<reference evidence="10 11" key="1">
    <citation type="submission" date="2018-03" db="EMBL/GenBank/DDBJ databases">
        <title>Aquarubrobacter algicola gen. nov., sp. nov., a novel actinobacterium isolated from shallow eutrophic lake during the end of cyanobacterial harmful algal blooms.</title>
        <authorList>
            <person name="Chun S.J."/>
        </authorList>
    </citation>
    <scope>NUCLEOTIDE SEQUENCE [LARGE SCALE GENOMIC DNA]</scope>
    <source>
        <strain evidence="10 11">Seoho-28</strain>
    </source>
</reference>
<evidence type="ECO:0000256" key="8">
    <source>
        <dbReference type="SAM" id="MobiDB-lite"/>
    </source>
</evidence>
<evidence type="ECO:0000313" key="11">
    <source>
        <dbReference type="Proteomes" id="UP000240739"/>
    </source>
</evidence>
<evidence type="ECO:0000256" key="7">
    <source>
        <dbReference type="ARBA" id="ARBA00023136"/>
    </source>
</evidence>
<evidence type="ECO:0000256" key="2">
    <source>
        <dbReference type="ARBA" id="ARBA00009773"/>
    </source>
</evidence>
<comment type="similarity">
    <text evidence="2">Belongs to the autoinducer-2 exporter (AI-2E) (TC 2.A.86) family.</text>
</comment>
<accession>A0A2T4UMK5</accession>
<dbReference type="EMBL" id="PYYB01000001">
    <property type="protein sequence ID" value="PTL60486.1"/>
    <property type="molecule type" value="Genomic_DNA"/>
</dbReference>
<dbReference type="GO" id="GO:0055085">
    <property type="term" value="P:transmembrane transport"/>
    <property type="evidence" value="ECO:0007669"/>
    <property type="project" value="TreeGrafter"/>
</dbReference>
<comment type="caution">
    <text evidence="10">The sequence shown here is derived from an EMBL/GenBank/DDBJ whole genome shotgun (WGS) entry which is preliminary data.</text>
</comment>
<sequence length="385" mass="38704">MLHEPTPPEGAAGDGAIAARPAVPPRLDVAAAWAWRLLVLAAAVVALGWVAFRLQVVTLPLVVALLVTSALWPLTAALRRRGWGAAGAATATFLLLLAGLALLLALVVVPAVTQAGDLEDSVRSGAANLPSELGGLGITREDAQRAVDGAADALHDNAREIGSGAFRVALAAASLVGAAIFALVLVFFFLKDGPRLWGSLVRLLPPERRLEIDQDGRAAFASLSGFIRAQALVATVDAIGIGLAVALVGAPLALPIAVLTFVLAFVPVVGAIVSGLVAVLVALGFGGLTDALIVLGAVVLVQQLEGNALFPLLVGRSVSLHPVVVLVALGCGGTLAGVGGAVVAVPVVAAVAGVRTERRSRAIAPRPPVRPLEGPGAPAPAPGAR</sequence>
<keyword evidence="6 9" id="KW-1133">Transmembrane helix</keyword>
<dbReference type="PANTHER" id="PTHR21716:SF53">
    <property type="entry name" value="PERMEASE PERM-RELATED"/>
    <property type="match status" value="1"/>
</dbReference>
<feature type="transmembrane region" description="Helical" evidence="9">
    <location>
        <begin position="231"/>
        <end position="250"/>
    </location>
</feature>
<gene>
    <name evidence="10" type="ORF">C7Y72_12965</name>
</gene>
<keyword evidence="4" id="KW-1003">Cell membrane</keyword>
<keyword evidence="3" id="KW-0813">Transport</keyword>
<dbReference type="OrthoDB" id="9784366at2"/>
<keyword evidence="5 9" id="KW-0812">Transmembrane</keyword>
<evidence type="ECO:0000313" key="10">
    <source>
        <dbReference type="EMBL" id="PTL60486.1"/>
    </source>
</evidence>
<feature type="transmembrane region" description="Helical" evidence="9">
    <location>
        <begin position="256"/>
        <end position="285"/>
    </location>
</feature>
<dbReference type="Proteomes" id="UP000240739">
    <property type="component" value="Unassembled WGS sequence"/>
</dbReference>
<protein>
    <submittedName>
        <fullName evidence="10">AI-2E family transporter</fullName>
    </submittedName>
</protein>
<feature type="transmembrane region" description="Helical" evidence="9">
    <location>
        <begin position="168"/>
        <end position="190"/>
    </location>
</feature>
<dbReference type="GO" id="GO:0005886">
    <property type="term" value="C:plasma membrane"/>
    <property type="evidence" value="ECO:0007669"/>
    <property type="project" value="UniProtKB-SubCell"/>
</dbReference>
<feature type="transmembrane region" description="Helical" evidence="9">
    <location>
        <begin position="326"/>
        <end position="352"/>
    </location>
</feature>
<dbReference type="RefSeq" id="WP_107569152.1">
    <property type="nucleotide sequence ID" value="NZ_PYYB01000001.1"/>
</dbReference>
<feature type="region of interest" description="Disordered" evidence="8">
    <location>
        <begin position="363"/>
        <end position="385"/>
    </location>
</feature>
<evidence type="ECO:0000256" key="9">
    <source>
        <dbReference type="SAM" id="Phobius"/>
    </source>
</evidence>
<feature type="transmembrane region" description="Helical" evidence="9">
    <location>
        <begin position="58"/>
        <end position="78"/>
    </location>
</feature>
<dbReference type="AlphaFoldDB" id="A0A2T4UMK5"/>
<evidence type="ECO:0000256" key="6">
    <source>
        <dbReference type="ARBA" id="ARBA00022989"/>
    </source>
</evidence>
<evidence type="ECO:0000256" key="5">
    <source>
        <dbReference type="ARBA" id="ARBA00022692"/>
    </source>
</evidence>
<organism evidence="10 11">
    <name type="scientific">Paraconexibacter algicola</name>
    <dbReference type="NCBI Taxonomy" id="2133960"/>
    <lineage>
        <taxon>Bacteria</taxon>
        <taxon>Bacillati</taxon>
        <taxon>Actinomycetota</taxon>
        <taxon>Thermoleophilia</taxon>
        <taxon>Solirubrobacterales</taxon>
        <taxon>Paraconexibacteraceae</taxon>
        <taxon>Paraconexibacter</taxon>
    </lineage>
</organism>
<evidence type="ECO:0000256" key="3">
    <source>
        <dbReference type="ARBA" id="ARBA00022448"/>
    </source>
</evidence>
<dbReference type="PRINTS" id="PR00173">
    <property type="entry name" value="EDTRNSPORT"/>
</dbReference>
<keyword evidence="11" id="KW-1185">Reference proteome</keyword>
<proteinExistence type="inferred from homology"/>